<dbReference type="GO" id="GO:0046052">
    <property type="term" value="P:UTP catabolic process"/>
    <property type="evidence" value="ECO:0007669"/>
    <property type="project" value="TreeGrafter"/>
</dbReference>
<evidence type="ECO:0000313" key="3">
    <source>
        <dbReference type="Proteomes" id="UP000818266"/>
    </source>
</evidence>
<dbReference type="OrthoDB" id="9808939at2"/>
<dbReference type="CDD" id="cd11528">
    <property type="entry name" value="NTP-PPase_MazG_Nterm"/>
    <property type="match status" value="1"/>
</dbReference>
<proteinExistence type="predicted"/>
<dbReference type="GO" id="GO:0047429">
    <property type="term" value="F:nucleoside triphosphate diphosphatase activity"/>
    <property type="evidence" value="ECO:0007669"/>
    <property type="project" value="TreeGrafter"/>
</dbReference>
<organism evidence="2 3">
    <name type="scientific">Microcella pacifica</name>
    <dbReference type="NCBI Taxonomy" id="2591847"/>
    <lineage>
        <taxon>Bacteria</taxon>
        <taxon>Bacillati</taxon>
        <taxon>Actinomycetota</taxon>
        <taxon>Actinomycetes</taxon>
        <taxon>Micrococcales</taxon>
        <taxon>Microbacteriaceae</taxon>
        <taxon>Microcella</taxon>
    </lineage>
</organism>
<name>A0A9E5JKG9_9MICO</name>
<comment type="caution">
    <text evidence="2">The sequence shown here is derived from an EMBL/GenBank/DDBJ whole genome shotgun (WGS) entry which is preliminary data.</text>
</comment>
<gene>
    <name evidence="2" type="ORF">FK219_002450</name>
</gene>
<dbReference type="AlphaFoldDB" id="A0A9E5JKG9"/>
<reference evidence="2 3" key="1">
    <citation type="submission" date="2020-03" db="EMBL/GenBank/DDBJ databases">
        <title>Chryseoglobus sp. isolated from a deep-sea seamount.</title>
        <authorList>
            <person name="Zhang D.-C."/>
        </authorList>
    </citation>
    <scope>NUCLEOTIDE SEQUENCE [LARGE SCALE GENOMIC DNA]</scope>
    <source>
        <strain evidence="2 3">KN1116</strain>
    </source>
</reference>
<keyword evidence="3" id="KW-1185">Reference proteome</keyword>
<dbReference type="SUPFAM" id="SSF101386">
    <property type="entry name" value="all-alpha NTP pyrophosphatases"/>
    <property type="match status" value="1"/>
</dbReference>
<dbReference type="GO" id="GO:0006950">
    <property type="term" value="P:response to stress"/>
    <property type="evidence" value="ECO:0007669"/>
    <property type="project" value="UniProtKB-ARBA"/>
</dbReference>
<dbReference type="NCBIfam" id="TIGR00444">
    <property type="entry name" value="mazG"/>
    <property type="match status" value="1"/>
</dbReference>
<dbReference type="PANTHER" id="PTHR30522:SF0">
    <property type="entry name" value="NUCLEOSIDE TRIPHOSPHATE PYROPHOSPHOHYDROLASE"/>
    <property type="match status" value="1"/>
</dbReference>
<sequence>MSELPTPRPHPNLDQLIAVLEYLRAPGGCAWDAEQTHESLVQYLVEESHELIEAIEHGSREDMLEELGDVLYQVLFHADIAAASAEHRFTIEDVAAATTAKMVGRHPHVFGDVVADTAEDVAANWETWKRQQKPARTSVLDGVPAGLPALARAEKVLGRAHGVSAEIAVDENEPALEGEAELGHRLLSLVAAGRAQGLDAERALRAAVRDLESRIRAAESTAARTVVD</sequence>
<dbReference type="InterPro" id="IPR004518">
    <property type="entry name" value="MazG-like_dom"/>
</dbReference>
<protein>
    <submittedName>
        <fullName evidence="2">MazG family protein</fullName>
    </submittedName>
</protein>
<accession>A0A9E5JKG9</accession>
<dbReference type="Proteomes" id="UP000818266">
    <property type="component" value="Unassembled WGS sequence"/>
</dbReference>
<dbReference type="GO" id="GO:0046047">
    <property type="term" value="P:TTP catabolic process"/>
    <property type="evidence" value="ECO:0007669"/>
    <property type="project" value="TreeGrafter"/>
</dbReference>
<feature type="domain" description="NTP pyrophosphohydrolase MazG-like" evidence="1">
    <location>
        <begin position="35"/>
        <end position="110"/>
    </location>
</feature>
<dbReference type="PANTHER" id="PTHR30522">
    <property type="entry name" value="NUCLEOSIDE TRIPHOSPHATE PYROPHOSPHOHYDROLASE"/>
    <property type="match status" value="1"/>
</dbReference>
<dbReference type="GO" id="GO:0046061">
    <property type="term" value="P:dATP catabolic process"/>
    <property type="evidence" value="ECO:0007669"/>
    <property type="project" value="TreeGrafter"/>
</dbReference>
<dbReference type="EMBL" id="VIKT02000003">
    <property type="protein sequence ID" value="NHF62108.1"/>
    <property type="molecule type" value="Genomic_DNA"/>
</dbReference>
<evidence type="ECO:0000259" key="1">
    <source>
        <dbReference type="Pfam" id="PF03819"/>
    </source>
</evidence>
<dbReference type="GO" id="GO:0046081">
    <property type="term" value="P:dUTP catabolic process"/>
    <property type="evidence" value="ECO:0007669"/>
    <property type="project" value="TreeGrafter"/>
</dbReference>
<dbReference type="GO" id="GO:0046076">
    <property type="term" value="P:dTTP catabolic process"/>
    <property type="evidence" value="ECO:0007669"/>
    <property type="project" value="TreeGrafter"/>
</dbReference>
<dbReference type="GO" id="GO:0006203">
    <property type="term" value="P:dGTP catabolic process"/>
    <property type="evidence" value="ECO:0007669"/>
    <property type="project" value="TreeGrafter"/>
</dbReference>
<dbReference type="RefSeq" id="WP_152582117.1">
    <property type="nucleotide sequence ID" value="NZ_VIKT02000003.1"/>
</dbReference>
<evidence type="ECO:0000313" key="2">
    <source>
        <dbReference type="EMBL" id="NHF62108.1"/>
    </source>
</evidence>
<dbReference type="Gene3D" id="1.10.287.1080">
    <property type="entry name" value="MazG-like"/>
    <property type="match status" value="2"/>
</dbReference>
<dbReference type="InterPro" id="IPR011551">
    <property type="entry name" value="NTP_PyrPHydrolase_MazG"/>
</dbReference>
<dbReference type="InterPro" id="IPR048015">
    <property type="entry name" value="NTP-PPase_MazG-like_N"/>
</dbReference>
<dbReference type="FunFam" id="1.10.287.1080:FF:000001">
    <property type="entry name" value="Nucleoside triphosphate pyrophosphohydrolase"/>
    <property type="match status" value="1"/>
</dbReference>
<dbReference type="Pfam" id="PF03819">
    <property type="entry name" value="MazG"/>
    <property type="match status" value="1"/>
</dbReference>